<dbReference type="Gene3D" id="3.30.565.10">
    <property type="entry name" value="Histidine kinase-like ATPase, C-terminal domain"/>
    <property type="match status" value="1"/>
</dbReference>
<keyword evidence="3" id="KW-1185">Reference proteome</keyword>
<evidence type="ECO:0000313" key="3">
    <source>
        <dbReference type="Proteomes" id="UP000593719"/>
    </source>
</evidence>
<dbReference type="KEGG" id="ssei:FJR45_04920"/>
<dbReference type="InterPro" id="IPR003594">
    <property type="entry name" value="HATPase_dom"/>
</dbReference>
<name>A0A7M1B0S8_9BACT</name>
<proteinExistence type="predicted"/>
<evidence type="ECO:0000259" key="1">
    <source>
        <dbReference type="Pfam" id="PF13581"/>
    </source>
</evidence>
<dbReference type="SUPFAM" id="SSF55874">
    <property type="entry name" value="ATPase domain of HSP90 chaperone/DNA topoisomerase II/histidine kinase"/>
    <property type="match status" value="1"/>
</dbReference>
<accession>A0A7M1B0S8</accession>
<gene>
    <name evidence="2" type="ORF">FJR45_04920</name>
</gene>
<dbReference type="Proteomes" id="UP000593719">
    <property type="component" value="Chromosome"/>
</dbReference>
<dbReference type="Gene3D" id="3.60.40.10">
    <property type="entry name" value="PPM-type phosphatase domain"/>
    <property type="match status" value="1"/>
</dbReference>
<dbReference type="RefSeq" id="WP_193151614.1">
    <property type="nucleotide sequence ID" value="NZ_CP041235.1"/>
</dbReference>
<dbReference type="EMBL" id="CP041235">
    <property type="protein sequence ID" value="QOP43324.1"/>
    <property type="molecule type" value="Genomic_DNA"/>
</dbReference>
<dbReference type="InterPro" id="IPR036457">
    <property type="entry name" value="PPM-type-like_dom_sf"/>
</dbReference>
<organism evidence="2 3">
    <name type="scientific">Sulfurimonas sediminis</name>
    <dbReference type="NCBI Taxonomy" id="2590020"/>
    <lineage>
        <taxon>Bacteria</taxon>
        <taxon>Pseudomonadati</taxon>
        <taxon>Campylobacterota</taxon>
        <taxon>Epsilonproteobacteria</taxon>
        <taxon>Campylobacterales</taxon>
        <taxon>Sulfurimonadaceae</taxon>
        <taxon>Sulfurimonas</taxon>
    </lineage>
</organism>
<feature type="domain" description="Histidine kinase/HSP90-like ATPase" evidence="1">
    <location>
        <begin position="16"/>
        <end position="127"/>
    </location>
</feature>
<dbReference type="AlphaFoldDB" id="A0A7M1B0S8"/>
<dbReference type="Pfam" id="PF13581">
    <property type="entry name" value="HATPase_c_2"/>
    <property type="match status" value="1"/>
</dbReference>
<dbReference type="InterPro" id="IPR036890">
    <property type="entry name" value="HATPase_C_sf"/>
</dbReference>
<sequence>MSLVFHILDEIEAYQCARQINEIAKEFGFSQFDAGMFSIAVTEIVINSIRYAKDVKVSCRYTQNNKGLEVYIEDKGKGIKNIQHSLQDGNSSTKDSLGFGLGAAKRSVDEFLIEKSDASGTSIVLRKYIDEPRYEYSPISVKKEANQFNSDAYFIKHYDGDKSLFAIIDGSGDDLPAYKTVQSVKGLLLEEYRLPLEDIVRYINPPQSSKNSILIFER</sequence>
<evidence type="ECO:0000313" key="2">
    <source>
        <dbReference type="EMBL" id="QOP43324.1"/>
    </source>
</evidence>
<reference evidence="2 3" key="1">
    <citation type="submission" date="2019-06" db="EMBL/GenBank/DDBJ databases">
        <title>Sulfurimonas gotlandica sp. nov., a chemoautotrophic and psychrotolerant epsilonproteobacterium isolated from a pelagic redoxcline, and an emended description of the genus Sulfurimonas.</title>
        <authorList>
            <person name="Wang S."/>
            <person name="Jiang L."/>
            <person name="Shao Z."/>
        </authorList>
    </citation>
    <scope>NUCLEOTIDE SEQUENCE [LARGE SCALE GENOMIC DNA]</scope>
    <source>
        <strain evidence="2 3">S2-6</strain>
    </source>
</reference>
<protein>
    <recommendedName>
        <fullName evidence="1">Histidine kinase/HSP90-like ATPase domain-containing protein</fullName>
    </recommendedName>
</protein>